<dbReference type="InterPro" id="IPR045099">
    <property type="entry name" value="PITH1-like"/>
</dbReference>
<keyword evidence="4" id="KW-1185">Reference proteome</keyword>
<dbReference type="GO" id="GO:0005737">
    <property type="term" value="C:cytoplasm"/>
    <property type="evidence" value="ECO:0007669"/>
    <property type="project" value="UniProtKB-ARBA"/>
</dbReference>
<dbReference type="Pfam" id="PF06201">
    <property type="entry name" value="PITH"/>
    <property type="match status" value="1"/>
</dbReference>
<organism evidence="3 4">
    <name type="scientific">Chlamydomonas eustigma</name>
    <dbReference type="NCBI Taxonomy" id="1157962"/>
    <lineage>
        <taxon>Eukaryota</taxon>
        <taxon>Viridiplantae</taxon>
        <taxon>Chlorophyta</taxon>
        <taxon>core chlorophytes</taxon>
        <taxon>Chlorophyceae</taxon>
        <taxon>CS clade</taxon>
        <taxon>Chlamydomonadales</taxon>
        <taxon>Chlamydomonadaceae</taxon>
        <taxon>Chlamydomonas</taxon>
    </lineage>
</organism>
<comment type="similarity">
    <text evidence="1">Belongs to the PITHD1 family.</text>
</comment>
<dbReference type="PANTHER" id="PTHR12175:SF5">
    <property type="entry name" value="OS03G0795500 PROTEIN"/>
    <property type="match status" value="1"/>
</dbReference>
<comment type="caution">
    <text evidence="3">The sequence shown here is derived from an EMBL/GenBank/DDBJ whole genome shotgun (WGS) entry which is preliminary data.</text>
</comment>
<gene>
    <name evidence="3" type="ORF">CEUSTIGMA_g3339.t1</name>
</gene>
<dbReference type="Proteomes" id="UP000232323">
    <property type="component" value="Unassembled WGS sequence"/>
</dbReference>
<sequence>MAVDLLDQIDFSGLNCLNEQPKHPATNALKQGYREDDGLFLQSDADEQLLINIPFNQKCKIASIIVKGPSDGTGPKRLKLLTNLTTCGFSDAESITPAQEIELTTAQLNGEPVSLKYVKFQRVTALSIFVENNQGGDDVTRVQKIAIFGQTGDLDKFNVAEIKKVEEGS</sequence>
<dbReference type="OrthoDB" id="2635at2759"/>
<protein>
    <recommendedName>
        <fullName evidence="2">PITH domain-containing protein</fullName>
    </recommendedName>
</protein>
<dbReference type="PROSITE" id="PS51532">
    <property type="entry name" value="PITH"/>
    <property type="match status" value="1"/>
</dbReference>
<proteinExistence type="inferred from homology"/>
<dbReference type="AlphaFoldDB" id="A0A250WYP1"/>
<evidence type="ECO:0000256" key="1">
    <source>
        <dbReference type="ARBA" id="ARBA00025788"/>
    </source>
</evidence>
<dbReference type="InterPro" id="IPR010400">
    <property type="entry name" value="PITH_dom"/>
</dbReference>
<name>A0A250WYP1_9CHLO</name>
<dbReference type="EMBL" id="BEGY01000014">
    <property type="protein sequence ID" value="GAX75896.1"/>
    <property type="molecule type" value="Genomic_DNA"/>
</dbReference>
<feature type="domain" description="PITH" evidence="2">
    <location>
        <begin position="1"/>
        <end position="167"/>
    </location>
</feature>
<evidence type="ECO:0000259" key="2">
    <source>
        <dbReference type="PROSITE" id="PS51532"/>
    </source>
</evidence>
<dbReference type="Gene3D" id="2.60.120.470">
    <property type="entry name" value="PITH domain"/>
    <property type="match status" value="1"/>
</dbReference>
<evidence type="ECO:0000313" key="4">
    <source>
        <dbReference type="Proteomes" id="UP000232323"/>
    </source>
</evidence>
<reference evidence="3 4" key="1">
    <citation type="submission" date="2017-08" db="EMBL/GenBank/DDBJ databases">
        <title>Acidophilic green algal genome provides insights into adaptation to an acidic environment.</title>
        <authorList>
            <person name="Hirooka S."/>
            <person name="Hirose Y."/>
            <person name="Kanesaki Y."/>
            <person name="Higuchi S."/>
            <person name="Fujiwara T."/>
            <person name="Onuma R."/>
            <person name="Era A."/>
            <person name="Ohbayashi R."/>
            <person name="Uzuka A."/>
            <person name="Nozaki H."/>
            <person name="Yoshikawa H."/>
            <person name="Miyagishima S.Y."/>
        </authorList>
    </citation>
    <scope>NUCLEOTIDE SEQUENCE [LARGE SCALE GENOMIC DNA]</scope>
    <source>
        <strain evidence="3 4">NIES-2499</strain>
    </source>
</reference>
<accession>A0A250WYP1</accession>
<dbReference type="SUPFAM" id="SSF49785">
    <property type="entry name" value="Galactose-binding domain-like"/>
    <property type="match status" value="1"/>
</dbReference>
<evidence type="ECO:0000313" key="3">
    <source>
        <dbReference type="EMBL" id="GAX75896.1"/>
    </source>
</evidence>
<dbReference type="PANTHER" id="PTHR12175">
    <property type="entry name" value="AD039 HT014 THIOREDOXIN FAMILY TRP26"/>
    <property type="match status" value="1"/>
</dbReference>
<dbReference type="InterPro" id="IPR008979">
    <property type="entry name" value="Galactose-bd-like_sf"/>
</dbReference>
<dbReference type="InterPro" id="IPR037047">
    <property type="entry name" value="PITH_dom_sf"/>
</dbReference>
<dbReference type="STRING" id="1157962.A0A250WYP1"/>